<comment type="caution">
    <text evidence="1">The sequence shown here is derived from an EMBL/GenBank/DDBJ whole genome shotgun (WGS) entry which is preliminary data.</text>
</comment>
<dbReference type="OrthoDB" id="9771846at2"/>
<evidence type="ECO:0008006" key="3">
    <source>
        <dbReference type="Google" id="ProtNLM"/>
    </source>
</evidence>
<proteinExistence type="predicted"/>
<accession>A0A2V3DVD7</accession>
<evidence type="ECO:0000313" key="2">
    <source>
        <dbReference type="Proteomes" id="UP000246303"/>
    </source>
</evidence>
<evidence type="ECO:0000313" key="1">
    <source>
        <dbReference type="EMBL" id="PXA69328.1"/>
    </source>
</evidence>
<dbReference type="Pfam" id="PF13692">
    <property type="entry name" value="Glyco_trans_1_4"/>
    <property type="match status" value="1"/>
</dbReference>
<dbReference type="Proteomes" id="UP000246303">
    <property type="component" value="Unassembled WGS sequence"/>
</dbReference>
<dbReference type="EMBL" id="QHLZ01000001">
    <property type="protein sequence ID" value="PXA69328.1"/>
    <property type="molecule type" value="Genomic_DNA"/>
</dbReference>
<sequence length="383" mass="41279">MSADAPRLVVMIAGSRWENTRGTDHRLAEALAKRASVLWVDPPTPIFGPAASGRPPLRPGYALDGIKPGMLRLRVAAPPGFTKPVLRDVVKALVGRAIRATLRELPFEHCATILLSPREVFPVGIGGRKILHVTDDWVAGSAMMGLSQQAVSSTLHSNIDEADTVCIVSPSLGALITDRNPGCVPVILPNGCLSSSGSGQRSNSGAAPERRAVAALVGQLNERLDLDLLDQLVASGVEIEVIGPRRERDPQVRRRLDTFLASEGVSWLGEIDEGDAFARMQTAAVGITPYADTVFNRASFPIKTLDYLAAGMQVVSTDLPSARWLNSEWVNIADSATNFVHMVRQALAAQEPDQFVAARRSFASQHTWDARARQLMAMIDKGD</sequence>
<organism evidence="1 2">
    <name type="scientific">Arthrobacter psychrochitiniphilus</name>
    <dbReference type="NCBI Taxonomy" id="291045"/>
    <lineage>
        <taxon>Bacteria</taxon>
        <taxon>Bacillati</taxon>
        <taxon>Actinomycetota</taxon>
        <taxon>Actinomycetes</taxon>
        <taxon>Micrococcales</taxon>
        <taxon>Micrococcaceae</taxon>
        <taxon>Arthrobacter</taxon>
    </lineage>
</organism>
<dbReference type="AlphaFoldDB" id="A0A2V3DVD7"/>
<gene>
    <name evidence="1" type="ORF">CVS29_01810</name>
</gene>
<dbReference type="RefSeq" id="WP_110104615.1">
    <property type="nucleotide sequence ID" value="NZ_JACBZZ010000001.1"/>
</dbReference>
<protein>
    <recommendedName>
        <fullName evidence="3">Glycosyltransferase</fullName>
    </recommendedName>
</protein>
<dbReference type="SUPFAM" id="SSF53756">
    <property type="entry name" value="UDP-Glycosyltransferase/glycogen phosphorylase"/>
    <property type="match status" value="1"/>
</dbReference>
<reference evidence="1 2" key="1">
    <citation type="submission" date="2018-05" db="EMBL/GenBank/DDBJ databases">
        <title>Genetic diversity of glacier-inhabiting Cryobacterium bacteria in China and description of Cryobacterium mengkeensis sp. nov. and Arthrobacter glacialis sp. nov.</title>
        <authorList>
            <person name="Liu Q."/>
            <person name="Xin Y.-H."/>
        </authorList>
    </citation>
    <scope>NUCLEOTIDE SEQUENCE [LARGE SCALE GENOMIC DNA]</scope>
    <source>
        <strain evidence="1 2">GP3</strain>
    </source>
</reference>
<keyword evidence="2" id="KW-1185">Reference proteome</keyword>
<dbReference type="Gene3D" id="3.40.50.2000">
    <property type="entry name" value="Glycogen Phosphorylase B"/>
    <property type="match status" value="1"/>
</dbReference>
<name>A0A2V3DVD7_9MICC</name>